<evidence type="ECO:0000256" key="1">
    <source>
        <dbReference type="ARBA" id="ARBA00022729"/>
    </source>
</evidence>
<protein>
    <recommendedName>
        <fullName evidence="2">Leucine-binding protein domain-containing protein</fullName>
    </recommendedName>
</protein>
<dbReference type="PANTHER" id="PTHR47151:SF2">
    <property type="entry name" value="AMINO ACID BINDING PROTEIN"/>
    <property type="match status" value="1"/>
</dbReference>
<name>A0A382MT08_9ZZZZ</name>
<sequence>GEAIQIRSLNAISGDVAFLGIPNENGIRMAVEDYGQIGGHDVEVGTGLDDLCSADGGQAAAQTIVADEDVIGVIGTSCSGAATAASPLISAAGMVMISGSNTSPSLTSDLAGTAGPNYHVGYYRTAHNDLYQGQAAANFALEVLGVSSAAAIHDGDPYTEGLARAFADAFEAGGGTLTGFTAVNKGDTDMVPVLTEIAAGSPDLLFFPIFQPEGDFIIQQSATVSGLGDTIMMAADGLLNSNYLAVSETEGMYFSGPDVRYGANFNESTGATAADVLADYEAEFGEAPAAPFWAHSYDAAVLLMDAISAASYDDGGTLVIDRAGVREYLNGVSNYSGLIGSMSCDAFGDCSSAKITVIQNTDIADYAASTANVVYEYAP</sequence>
<dbReference type="InterPro" id="IPR028082">
    <property type="entry name" value="Peripla_BP_I"/>
</dbReference>
<dbReference type="CDD" id="cd06342">
    <property type="entry name" value="PBP1_ABC_LIVBP-like"/>
    <property type="match status" value="1"/>
</dbReference>
<dbReference type="AlphaFoldDB" id="A0A382MT08"/>
<gene>
    <name evidence="3" type="ORF">METZ01_LOCUS304544</name>
</gene>
<reference evidence="3" key="1">
    <citation type="submission" date="2018-05" db="EMBL/GenBank/DDBJ databases">
        <authorList>
            <person name="Lanie J.A."/>
            <person name="Ng W.-L."/>
            <person name="Kazmierczak K.M."/>
            <person name="Andrzejewski T.M."/>
            <person name="Davidsen T.M."/>
            <person name="Wayne K.J."/>
            <person name="Tettelin H."/>
            <person name="Glass J.I."/>
            <person name="Rusch D."/>
            <person name="Podicherti R."/>
            <person name="Tsui H.-C.T."/>
            <person name="Winkler M.E."/>
        </authorList>
    </citation>
    <scope>NUCLEOTIDE SEQUENCE</scope>
</reference>
<evidence type="ECO:0000259" key="2">
    <source>
        <dbReference type="Pfam" id="PF13458"/>
    </source>
</evidence>
<dbReference type="EMBL" id="UINC01095529">
    <property type="protein sequence ID" value="SVC51690.1"/>
    <property type="molecule type" value="Genomic_DNA"/>
</dbReference>
<proteinExistence type="predicted"/>
<dbReference type="PANTHER" id="PTHR47151">
    <property type="entry name" value="LEU/ILE/VAL-BINDING ABC TRANSPORTER SUBUNIT"/>
    <property type="match status" value="1"/>
</dbReference>
<evidence type="ECO:0000313" key="3">
    <source>
        <dbReference type="EMBL" id="SVC51690.1"/>
    </source>
</evidence>
<feature type="non-terminal residue" evidence="3">
    <location>
        <position position="379"/>
    </location>
</feature>
<keyword evidence="1" id="KW-0732">Signal</keyword>
<dbReference type="SUPFAM" id="SSF53822">
    <property type="entry name" value="Periplasmic binding protein-like I"/>
    <property type="match status" value="1"/>
</dbReference>
<accession>A0A382MT08</accession>
<feature type="non-terminal residue" evidence="3">
    <location>
        <position position="1"/>
    </location>
</feature>
<dbReference type="Gene3D" id="3.40.50.2300">
    <property type="match status" value="2"/>
</dbReference>
<dbReference type="InterPro" id="IPR028081">
    <property type="entry name" value="Leu-bd"/>
</dbReference>
<feature type="domain" description="Leucine-binding protein" evidence="2">
    <location>
        <begin position="5"/>
        <end position="341"/>
    </location>
</feature>
<dbReference type="Pfam" id="PF13458">
    <property type="entry name" value="Peripla_BP_6"/>
    <property type="match status" value="1"/>
</dbReference>
<organism evidence="3">
    <name type="scientific">marine metagenome</name>
    <dbReference type="NCBI Taxonomy" id="408172"/>
    <lineage>
        <taxon>unclassified sequences</taxon>
        <taxon>metagenomes</taxon>
        <taxon>ecological metagenomes</taxon>
    </lineage>
</organism>